<feature type="compositionally biased region" description="Polar residues" evidence="1">
    <location>
        <begin position="139"/>
        <end position="157"/>
    </location>
</feature>
<evidence type="ECO:0000313" key="4">
    <source>
        <dbReference type="Proteomes" id="UP000053424"/>
    </source>
</evidence>
<feature type="domain" description="Peroxisome membrane anchor protein Pex14p N-terminal" evidence="2">
    <location>
        <begin position="49"/>
        <end position="93"/>
    </location>
</feature>
<organism evidence="3 4">
    <name type="scientific">Hebeloma cylindrosporum</name>
    <dbReference type="NCBI Taxonomy" id="76867"/>
    <lineage>
        <taxon>Eukaryota</taxon>
        <taxon>Fungi</taxon>
        <taxon>Dikarya</taxon>
        <taxon>Basidiomycota</taxon>
        <taxon>Agaricomycotina</taxon>
        <taxon>Agaricomycetes</taxon>
        <taxon>Agaricomycetidae</taxon>
        <taxon>Agaricales</taxon>
        <taxon>Agaricineae</taxon>
        <taxon>Hymenogastraceae</taxon>
        <taxon>Hebeloma</taxon>
    </lineage>
</organism>
<gene>
    <name evidence="3" type="ORF">M413DRAFT_24062</name>
</gene>
<dbReference type="STRING" id="686832.A0A0C2Y901"/>
<feature type="region of interest" description="Disordered" evidence="1">
    <location>
        <begin position="139"/>
        <end position="161"/>
    </location>
</feature>
<evidence type="ECO:0000256" key="1">
    <source>
        <dbReference type="SAM" id="MobiDB-lite"/>
    </source>
</evidence>
<dbReference type="OrthoDB" id="441517at2759"/>
<dbReference type="HOGENOM" id="CLU_1073857_0_0_1"/>
<evidence type="ECO:0000259" key="2">
    <source>
        <dbReference type="Pfam" id="PF04695"/>
    </source>
</evidence>
<feature type="region of interest" description="Disordered" evidence="1">
    <location>
        <begin position="1"/>
        <end position="52"/>
    </location>
</feature>
<dbReference type="Gene3D" id="1.10.10.10">
    <property type="entry name" value="Winged helix-like DNA-binding domain superfamily/Winged helix DNA-binding domain"/>
    <property type="match status" value="1"/>
</dbReference>
<dbReference type="InterPro" id="IPR036388">
    <property type="entry name" value="WH-like_DNA-bd_sf"/>
</dbReference>
<dbReference type="Proteomes" id="UP000053424">
    <property type="component" value="Unassembled WGS sequence"/>
</dbReference>
<dbReference type="InterPro" id="IPR006785">
    <property type="entry name" value="Pex14_N"/>
</dbReference>
<keyword evidence="4" id="KW-1185">Reference proteome</keyword>
<sequence>MSIKQGESSSAEKALSPSPDVQEQTTSNPAGDRQSAAPPEPQTPVVDQDRSELITKARSFLTSPQVQNQDAFAKYNFLAEKGLNDDEIKKLLNTLPPQVPTIPPRTYPQPPRSNLPELFLGLQKLWEVLSTNHLFVKSEASSSLTNPGQGNAESTPESRWEFIPPAPVTLPPLLESLQNLSSAMPKDTKDKKSLFQHTLQSLSDFTGYISTQVYLPYRPTPVGKGLPNSGSQSTLEEELRREIRALKGLVLNRRAFFYI</sequence>
<protein>
    <recommendedName>
        <fullName evidence="2">Peroxisome membrane anchor protein Pex14p N-terminal domain-containing protein</fullName>
    </recommendedName>
</protein>
<accession>A0A0C2Y901</accession>
<reference evidence="3 4" key="1">
    <citation type="submission" date="2014-04" db="EMBL/GenBank/DDBJ databases">
        <authorList>
            <consortium name="DOE Joint Genome Institute"/>
            <person name="Kuo A."/>
            <person name="Gay G."/>
            <person name="Dore J."/>
            <person name="Kohler A."/>
            <person name="Nagy L.G."/>
            <person name="Floudas D."/>
            <person name="Copeland A."/>
            <person name="Barry K.W."/>
            <person name="Cichocki N."/>
            <person name="Veneault-Fourrey C."/>
            <person name="LaButti K."/>
            <person name="Lindquist E.A."/>
            <person name="Lipzen A."/>
            <person name="Lundell T."/>
            <person name="Morin E."/>
            <person name="Murat C."/>
            <person name="Sun H."/>
            <person name="Tunlid A."/>
            <person name="Henrissat B."/>
            <person name="Grigoriev I.V."/>
            <person name="Hibbett D.S."/>
            <person name="Martin F."/>
            <person name="Nordberg H.P."/>
            <person name="Cantor M.N."/>
            <person name="Hua S.X."/>
        </authorList>
    </citation>
    <scope>NUCLEOTIDE SEQUENCE [LARGE SCALE GENOMIC DNA]</scope>
    <source>
        <strain evidence="4">h7</strain>
    </source>
</reference>
<proteinExistence type="predicted"/>
<dbReference type="AlphaFoldDB" id="A0A0C2Y901"/>
<evidence type="ECO:0000313" key="3">
    <source>
        <dbReference type="EMBL" id="KIM46318.1"/>
    </source>
</evidence>
<reference evidence="4" key="2">
    <citation type="submission" date="2015-01" db="EMBL/GenBank/DDBJ databases">
        <title>Evolutionary Origins and Diversification of the Mycorrhizal Mutualists.</title>
        <authorList>
            <consortium name="DOE Joint Genome Institute"/>
            <consortium name="Mycorrhizal Genomics Consortium"/>
            <person name="Kohler A."/>
            <person name="Kuo A."/>
            <person name="Nagy L.G."/>
            <person name="Floudas D."/>
            <person name="Copeland A."/>
            <person name="Barry K.W."/>
            <person name="Cichocki N."/>
            <person name="Veneault-Fourrey C."/>
            <person name="LaButti K."/>
            <person name="Lindquist E.A."/>
            <person name="Lipzen A."/>
            <person name="Lundell T."/>
            <person name="Morin E."/>
            <person name="Murat C."/>
            <person name="Riley R."/>
            <person name="Ohm R."/>
            <person name="Sun H."/>
            <person name="Tunlid A."/>
            <person name="Henrissat B."/>
            <person name="Grigoriev I.V."/>
            <person name="Hibbett D.S."/>
            <person name="Martin F."/>
        </authorList>
    </citation>
    <scope>NUCLEOTIDE SEQUENCE [LARGE SCALE GENOMIC DNA]</scope>
    <source>
        <strain evidence="4">h7</strain>
    </source>
</reference>
<dbReference type="Pfam" id="PF04695">
    <property type="entry name" value="Pex14_N"/>
    <property type="match status" value="1"/>
</dbReference>
<feature type="compositionally biased region" description="Polar residues" evidence="1">
    <location>
        <begin position="19"/>
        <end position="29"/>
    </location>
</feature>
<feature type="compositionally biased region" description="Polar residues" evidence="1">
    <location>
        <begin position="1"/>
        <end position="11"/>
    </location>
</feature>
<name>A0A0C2Y901_HEBCY</name>
<dbReference type="EMBL" id="KN831771">
    <property type="protein sequence ID" value="KIM46318.1"/>
    <property type="molecule type" value="Genomic_DNA"/>
</dbReference>